<keyword evidence="12" id="KW-1185">Reference proteome</keyword>
<dbReference type="SUPFAM" id="SSF46689">
    <property type="entry name" value="Homeodomain-like"/>
    <property type="match status" value="1"/>
</dbReference>
<dbReference type="RefSeq" id="WP_243739983.1">
    <property type="nucleotide sequence ID" value="NZ_SNYJ01000002.1"/>
</dbReference>
<dbReference type="GO" id="GO:0003700">
    <property type="term" value="F:DNA-binding transcription factor activity"/>
    <property type="evidence" value="ECO:0007669"/>
    <property type="project" value="InterPro"/>
</dbReference>
<name>A0A4V3D638_9BACI</name>
<dbReference type="PANTHER" id="PTHR42713:SF3">
    <property type="entry name" value="TRANSCRIPTIONAL REGULATORY PROTEIN HPTR"/>
    <property type="match status" value="1"/>
</dbReference>
<dbReference type="PROSITE" id="PS50110">
    <property type="entry name" value="RESPONSE_REGULATORY"/>
    <property type="match status" value="1"/>
</dbReference>
<evidence type="ECO:0000256" key="1">
    <source>
        <dbReference type="ARBA" id="ARBA00004496"/>
    </source>
</evidence>
<feature type="domain" description="Response regulatory" evidence="10">
    <location>
        <begin position="6"/>
        <end position="123"/>
    </location>
</feature>
<dbReference type="PANTHER" id="PTHR42713">
    <property type="entry name" value="HISTIDINE KINASE-RELATED"/>
    <property type="match status" value="1"/>
</dbReference>
<evidence type="ECO:0000313" key="11">
    <source>
        <dbReference type="EMBL" id="TDQ42377.1"/>
    </source>
</evidence>
<dbReference type="InterPro" id="IPR018060">
    <property type="entry name" value="HTH_AraC"/>
</dbReference>
<evidence type="ECO:0000256" key="8">
    <source>
        <dbReference type="PROSITE-ProRule" id="PRU00169"/>
    </source>
</evidence>
<keyword evidence="4" id="KW-0902">Two-component regulatory system</keyword>
<accession>A0A4V3D638</accession>
<keyword evidence="3 8" id="KW-0597">Phosphoprotein</keyword>
<keyword evidence="6" id="KW-0238">DNA-binding</keyword>
<evidence type="ECO:0000313" key="12">
    <source>
        <dbReference type="Proteomes" id="UP000295632"/>
    </source>
</evidence>
<dbReference type="SMART" id="SM00448">
    <property type="entry name" value="REC"/>
    <property type="match status" value="1"/>
</dbReference>
<protein>
    <submittedName>
        <fullName evidence="11">Helix-turn-helix protein</fullName>
    </submittedName>
</protein>
<dbReference type="Gene3D" id="3.40.50.2300">
    <property type="match status" value="1"/>
</dbReference>
<comment type="caution">
    <text evidence="11">The sequence shown here is derived from an EMBL/GenBank/DDBJ whole genome shotgun (WGS) entry which is preliminary data.</text>
</comment>
<dbReference type="InterPro" id="IPR051552">
    <property type="entry name" value="HptR"/>
</dbReference>
<evidence type="ECO:0000259" key="10">
    <source>
        <dbReference type="PROSITE" id="PS50110"/>
    </source>
</evidence>
<dbReference type="Pfam" id="PF00072">
    <property type="entry name" value="Response_reg"/>
    <property type="match status" value="1"/>
</dbReference>
<organism evidence="11 12">
    <name type="scientific">Aureibacillus halotolerans</name>
    <dbReference type="NCBI Taxonomy" id="1508390"/>
    <lineage>
        <taxon>Bacteria</taxon>
        <taxon>Bacillati</taxon>
        <taxon>Bacillota</taxon>
        <taxon>Bacilli</taxon>
        <taxon>Bacillales</taxon>
        <taxon>Bacillaceae</taxon>
        <taxon>Aureibacillus</taxon>
    </lineage>
</organism>
<evidence type="ECO:0000256" key="7">
    <source>
        <dbReference type="ARBA" id="ARBA00023163"/>
    </source>
</evidence>
<dbReference type="InterPro" id="IPR001789">
    <property type="entry name" value="Sig_transdc_resp-reg_receiver"/>
</dbReference>
<evidence type="ECO:0000256" key="5">
    <source>
        <dbReference type="ARBA" id="ARBA00023015"/>
    </source>
</evidence>
<keyword evidence="5" id="KW-0805">Transcription regulation</keyword>
<keyword evidence="7" id="KW-0804">Transcription</keyword>
<dbReference type="Proteomes" id="UP000295632">
    <property type="component" value="Unassembled WGS sequence"/>
</dbReference>
<comment type="subcellular location">
    <subcellularLocation>
        <location evidence="1">Cytoplasm</location>
    </subcellularLocation>
</comment>
<dbReference type="SMART" id="SM00342">
    <property type="entry name" value="HTH_ARAC"/>
    <property type="match status" value="1"/>
</dbReference>
<evidence type="ECO:0000256" key="4">
    <source>
        <dbReference type="ARBA" id="ARBA00023012"/>
    </source>
</evidence>
<evidence type="ECO:0000256" key="2">
    <source>
        <dbReference type="ARBA" id="ARBA00022490"/>
    </source>
</evidence>
<dbReference type="GO" id="GO:0005737">
    <property type="term" value="C:cytoplasm"/>
    <property type="evidence" value="ECO:0007669"/>
    <property type="project" value="UniProtKB-SubCell"/>
</dbReference>
<dbReference type="Gene3D" id="1.10.10.60">
    <property type="entry name" value="Homeodomain-like"/>
    <property type="match status" value="2"/>
</dbReference>
<reference evidence="11 12" key="1">
    <citation type="submission" date="2019-03" db="EMBL/GenBank/DDBJ databases">
        <title>Genomic Encyclopedia of Type Strains, Phase IV (KMG-IV): sequencing the most valuable type-strain genomes for metagenomic binning, comparative biology and taxonomic classification.</title>
        <authorList>
            <person name="Goeker M."/>
        </authorList>
    </citation>
    <scope>NUCLEOTIDE SEQUENCE [LARGE SCALE GENOMIC DNA]</scope>
    <source>
        <strain evidence="11 12">DSM 28697</strain>
    </source>
</reference>
<gene>
    <name evidence="11" type="ORF">EV213_102411</name>
</gene>
<dbReference type="PROSITE" id="PS01124">
    <property type="entry name" value="HTH_ARAC_FAMILY_2"/>
    <property type="match status" value="1"/>
</dbReference>
<keyword evidence="2" id="KW-0963">Cytoplasm</keyword>
<dbReference type="InterPro" id="IPR009057">
    <property type="entry name" value="Homeodomain-like_sf"/>
</dbReference>
<evidence type="ECO:0000259" key="9">
    <source>
        <dbReference type="PROSITE" id="PS01124"/>
    </source>
</evidence>
<proteinExistence type="predicted"/>
<evidence type="ECO:0000256" key="6">
    <source>
        <dbReference type="ARBA" id="ARBA00023125"/>
    </source>
</evidence>
<dbReference type="InterPro" id="IPR011006">
    <property type="entry name" value="CheY-like_superfamily"/>
</dbReference>
<dbReference type="CDD" id="cd17536">
    <property type="entry name" value="REC_YesN-like"/>
    <property type="match status" value="1"/>
</dbReference>
<feature type="domain" description="HTH araC/xylS-type" evidence="9">
    <location>
        <begin position="144"/>
        <end position="246"/>
    </location>
</feature>
<sequence length="250" mass="28517">MRSMCKVMLVDDERIILEGIAKLVKWNEAGTSLVATARHGAEAIEKIPDVEPEIIVADIRMPVMDGLELVKSVKQQWPAIDFVLLSGFRDFDYARQAMTYGIRHYLLKPCNETTILKALSELTKSREEQELSKPIRSETQCPVKKIEQLVHAHFGNPELTLQWIATHHLHMNADYLGKLFKQKKAERFSAYVTRVRIEKVKVSLATDAHARITELADACGFGDNPHYLSQVFKRETGYTPTEYKKTHAHS</sequence>
<feature type="modified residue" description="4-aspartylphosphate" evidence="8">
    <location>
        <position position="58"/>
    </location>
</feature>
<dbReference type="GO" id="GO:0043565">
    <property type="term" value="F:sequence-specific DNA binding"/>
    <property type="evidence" value="ECO:0007669"/>
    <property type="project" value="InterPro"/>
</dbReference>
<dbReference type="GO" id="GO:0000160">
    <property type="term" value="P:phosphorelay signal transduction system"/>
    <property type="evidence" value="ECO:0007669"/>
    <property type="project" value="UniProtKB-KW"/>
</dbReference>
<dbReference type="SUPFAM" id="SSF52172">
    <property type="entry name" value="CheY-like"/>
    <property type="match status" value="1"/>
</dbReference>
<evidence type="ECO:0000256" key="3">
    <source>
        <dbReference type="ARBA" id="ARBA00022553"/>
    </source>
</evidence>
<dbReference type="AlphaFoldDB" id="A0A4V3D638"/>
<dbReference type="Pfam" id="PF12833">
    <property type="entry name" value="HTH_18"/>
    <property type="match status" value="1"/>
</dbReference>
<dbReference type="EMBL" id="SNYJ01000002">
    <property type="protein sequence ID" value="TDQ42377.1"/>
    <property type="molecule type" value="Genomic_DNA"/>
</dbReference>